<dbReference type="EMBL" id="GEDC01008391">
    <property type="protein sequence ID" value="JAS28907.1"/>
    <property type="molecule type" value="Transcribed_RNA"/>
</dbReference>
<dbReference type="InterPro" id="IPR036531">
    <property type="entry name" value="Rbsn_Rab-bd_sf"/>
</dbReference>
<evidence type="ECO:0000259" key="3">
    <source>
        <dbReference type="Pfam" id="PF11464"/>
    </source>
</evidence>
<protein>
    <recommendedName>
        <fullName evidence="3">Rabenosyn Rab binding domain-containing protein</fullName>
    </recommendedName>
</protein>
<evidence type="ECO:0000256" key="1">
    <source>
        <dbReference type="SAM" id="Coils"/>
    </source>
</evidence>
<dbReference type="InterPro" id="IPR052727">
    <property type="entry name" value="Rab4/Rab5_effector"/>
</dbReference>
<feature type="domain" description="Rabenosyn Rab binding" evidence="3">
    <location>
        <begin position="237"/>
        <end position="277"/>
    </location>
</feature>
<dbReference type="PANTHER" id="PTHR13510:SF44">
    <property type="entry name" value="RABENOSYN-5"/>
    <property type="match status" value="1"/>
</dbReference>
<feature type="region of interest" description="Disordered" evidence="2">
    <location>
        <begin position="190"/>
        <end position="219"/>
    </location>
</feature>
<accession>A0A1B6DTA0</accession>
<feature type="non-terminal residue" evidence="5">
    <location>
        <position position="1"/>
    </location>
</feature>
<dbReference type="InterPro" id="IPR021565">
    <property type="entry name" value="Rbsn_Rab-bd"/>
</dbReference>
<dbReference type="PANTHER" id="PTHR13510">
    <property type="entry name" value="FYVE-FINGER-CONTAINING RAB5 EFFECTOR PROTEIN RABENOSYN-5-RELATED"/>
    <property type="match status" value="1"/>
</dbReference>
<proteinExistence type="predicted"/>
<reference evidence="5" key="1">
    <citation type="submission" date="2015-12" db="EMBL/GenBank/DDBJ databases">
        <title>De novo transcriptome assembly of four potential Pierce s Disease insect vectors from Arizona vineyards.</title>
        <authorList>
            <person name="Tassone E.E."/>
        </authorList>
    </citation>
    <scope>NUCLEOTIDE SEQUENCE</scope>
</reference>
<name>A0A1B6DTA0_9HEMI</name>
<feature type="coiled-coil region" evidence="1">
    <location>
        <begin position="254"/>
        <end position="281"/>
    </location>
</feature>
<dbReference type="AlphaFoldDB" id="A0A1B6DTA0"/>
<organism evidence="5">
    <name type="scientific">Clastoptera arizonana</name>
    <name type="common">Arizona spittle bug</name>
    <dbReference type="NCBI Taxonomy" id="38151"/>
    <lineage>
        <taxon>Eukaryota</taxon>
        <taxon>Metazoa</taxon>
        <taxon>Ecdysozoa</taxon>
        <taxon>Arthropoda</taxon>
        <taxon>Hexapoda</taxon>
        <taxon>Insecta</taxon>
        <taxon>Pterygota</taxon>
        <taxon>Neoptera</taxon>
        <taxon>Paraneoptera</taxon>
        <taxon>Hemiptera</taxon>
        <taxon>Auchenorrhyncha</taxon>
        <taxon>Cercopoidea</taxon>
        <taxon>Clastopteridae</taxon>
        <taxon>Clastoptera</taxon>
    </lineage>
</organism>
<dbReference type="Pfam" id="PF11464">
    <property type="entry name" value="Rbsn"/>
    <property type="match status" value="1"/>
</dbReference>
<sequence length="297" mass="34403">HDCSSFLPLNTARKILNKNEEEVSSPDLNLRICQHCLDLLETREHLKEAHNSKPIISQFYERLCVYRKEADEQAAIYNEMAKSLNSGESNYNLNDAQVLRAKLLRLADSIDALSNKIAVLGIKDTENPPQGQALRLQKAIRTAATGFLRNTLLSMPVLPTEEQLKSLQERRIRYNARILEESERETRLLDVERTSKRSSLRKQDSTTAKSPPEKDVCSVGQGWVPEKKQQFYKSDDPLIEQMNIIRNYIQEARLANKQEEVTSLEANLRELKQEYWRCQQLQEKNRHEDSHIPNEPH</sequence>
<dbReference type="SUPFAM" id="SSF140125">
    <property type="entry name" value="Rabenosyn-5 Rab-binding domain-like"/>
    <property type="match status" value="1"/>
</dbReference>
<gene>
    <name evidence="4" type="ORF">g.25457</name>
    <name evidence="5" type="ORF">g.25458</name>
</gene>
<evidence type="ECO:0000313" key="5">
    <source>
        <dbReference type="EMBL" id="JAS28907.1"/>
    </source>
</evidence>
<dbReference type="Gene3D" id="4.10.860.20">
    <property type="entry name" value="Rabenosyn, Rab binding domain"/>
    <property type="match status" value="1"/>
</dbReference>
<keyword evidence="1" id="KW-0175">Coiled coil</keyword>
<dbReference type="EMBL" id="GEDC01027351">
    <property type="protein sequence ID" value="JAS09947.1"/>
    <property type="molecule type" value="Transcribed_RNA"/>
</dbReference>
<evidence type="ECO:0000313" key="4">
    <source>
        <dbReference type="EMBL" id="JAS09947.1"/>
    </source>
</evidence>
<evidence type="ECO:0000256" key="2">
    <source>
        <dbReference type="SAM" id="MobiDB-lite"/>
    </source>
</evidence>